<dbReference type="EMBL" id="NHTK01005604">
    <property type="protein sequence ID" value="PPQ76144.1"/>
    <property type="molecule type" value="Genomic_DNA"/>
</dbReference>
<dbReference type="GO" id="GO:0005525">
    <property type="term" value="F:GTP binding"/>
    <property type="evidence" value="ECO:0007669"/>
    <property type="project" value="InterPro"/>
</dbReference>
<dbReference type="CDD" id="cd00882">
    <property type="entry name" value="Ras_like_GTPase"/>
    <property type="match status" value="1"/>
</dbReference>
<dbReference type="InterPro" id="IPR006073">
    <property type="entry name" value="GTP-bd"/>
</dbReference>
<dbReference type="OrthoDB" id="8954335at2759"/>
<protein>
    <recommendedName>
        <fullName evidence="1">G domain-containing protein</fullName>
    </recommendedName>
</protein>
<accession>A0A409WC97</accession>
<dbReference type="SUPFAM" id="SSF52540">
    <property type="entry name" value="P-loop containing nucleoside triphosphate hydrolases"/>
    <property type="match status" value="1"/>
</dbReference>
<dbReference type="Pfam" id="PF01926">
    <property type="entry name" value="MMR_HSR1"/>
    <property type="match status" value="1"/>
</dbReference>
<dbReference type="AlphaFoldDB" id="A0A409WC97"/>
<name>A0A409WC97_9AGAR</name>
<keyword evidence="3" id="KW-1185">Reference proteome</keyword>
<evidence type="ECO:0000313" key="2">
    <source>
        <dbReference type="EMBL" id="PPQ76144.1"/>
    </source>
</evidence>
<dbReference type="Gene3D" id="3.40.50.300">
    <property type="entry name" value="P-loop containing nucleotide triphosphate hydrolases"/>
    <property type="match status" value="1"/>
</dbReference>
<organism evidence="2 3">
    <name type="scientific">Panaeolus cyanescens</name>
    <dbReference type="NCBI Taxonomy" id="181874"/>
    <lineage>
        <taxon>Eukaryota</taxon>
        <taxon>Fungi</taxon>
        <taxon>Dikarya</taxon>
        <taxon>Basidiomycota</taxon>
        <taxon>Agaricomycotina</taxon>
        <taxon>Agaricomycetes</taxon>
        <taxon>Agaricomycetidae</taxon>
        <taxon>Agaricales</taxon>
        <taxon>Agaricineae</taxon>
        <taxon>Galeropsidaceae</taxon>
        <taxon>Panaeolus</taxon>
    </lineage>
</organism>
<evidence type="ECO:0000259" key="1">
    <source>
        <dbReference type="Pfam" id="PF01926"/>
    </source>
</evidence>
<comment type="caution">
    <text evidence="2">The sequence shown here is derived from an EMBL/GenBank/DDBJ whole genome shotgun (WGS) entry which is preliminary data.</text>
</comment>
<gene>
    <name evidence="2" type="ORF">CVT24_006585</name>
</gene>
<feature type="non-terminal residue" evidence="2">
    <location>
        <position position="313"/>
    </location>
</feature>
<dbReference type="STRING" id="181874.A0A409WC97"/>
<dbReference type="Proteomes" id="UP000284842">
    <property type="component" value="Unassembled WGS sequence"/>
</dbReference>
<dbReference type="InterPro" id="IPR027417">
    <property type="entry name" value="P-loop_NTPase"/>
</dbReference>
<proteinExistence type="predicted"/>
<sequence length="313" mass="35525">MPSSSTRHLPVPSIISAEDIQDKKIETRDTIIAFLGPTGSGKSHLVDTLSGQPNQRAGEQLESKTQNVRATRVRYIDEDGSSERTIVLVDTPGFDDTHRSDMEILKLIAEWLKKTYKAKIKLSGIVYTHRITDNRMSGSPHRNLRMFKELCGDDAAKRVVFSTTMWDRLTETGRVTAEEREKELRNAFWKPMIRLGSTCARFSNNPESAWNIIRDMIPKDGQGTLIQKEMVDKHMNVKETKAGIALLQGLEEVLQEQQAILGQLETTSRRHPSQSGLDEQVQQMRQTIENTTADIKQLRLPLSRRIVRIFLCG</sequence>
<reference evidence="2 3" key="1">
    <citation type="journal article" date="2018" name="Evol. Lett.">
        <title>Horizontal gene cluster transfer increased hallucinogenic mushroom diversity.</title>
        <authorList>
            <person name="Reynolds H.T."/>
            <person name="Vijayakumar V."/>
            <person name="Gluck-Thaler E."/>
            <person name="Korotkin H.B."/>
            <person name="Matheny P.B."/>
            <person name="Slot J.C."/>
        </authorList>
    </citation>
    <scope>NUCLEOTIDE SEQUENCE [LARGE SCALE GENOMIC DNA]</scope>
    <source>
        <strain evidence="2 3">2629</strain>
    </source>
</reference>
<evidence type="ECO:0000313" key="3">
    <source>
        <dbReference type="Proteomes" id="UP000284842"/>
    </source>
</evidence>
<feature type="domain" description="G" evidence="1">
    <location>
        <begin position="32"/>
        <end position="126"/>
    </location>
</feature>
<dbReference type="InParanoid" id="A0A409WC97"/>